<evidence type="ECO:0000256" key="3">
    <source>
        <dbReference type="PIRSR" id="PIRSR603782-2"/>
    </source>
</evidence>
<dbReference type="Pfam" id="PF02630">
    <property type="entry name" value="SCO1-SenC"/>
    <property type="match status" value="1"/>
</dbReference>
<evidence type="ECO:0000313" key="4">
    <source>
        <dbReference type="EMBL" id="MXG88514.1"/>
    </source>
</evidence>
<name>A0A6L7F0U8_9ACTN</name>
<evidence type="ECO:0000256" key="1">
    <source>
        <dbReference type="ARBA" id="ARBA00010996"/>
    </source>
</evidence>
<dbReference type="CDD" id="cd02968">
    <property type="entry name" value="SCO"/>
    <property type="match status" value="1"/>
</dbReference>
<sequence length="155" mass="16674">MLEDTDGTPFSLTGSTDKRLTLVFFGYTNCPDICPAVMANLASAMTRLDEADRDQVEVVFVTTDPERDTPEVLRSYLDRYDKSFVGVTGSLPDIAKVGLSIGVGLGTKLPSGGYEVDAHTTQTTAIDADDEAPMFWGQQTSSADFASDIHLLLNG</sequence>
<feature type="disulfide bond" description="Redox-active" evidence="3">
    <location>
        <begin position="30"/>
        <end position="34"/>
    </location>
</feature>
<evidence type="ECO:0000256" key="2">
    <source>
        <dbReference type="PIRSR" id="PIRSR603782-1"/>
    </source>
</evidence>
<dbReference type="Gene3D" id="3.40.30.10">
    <property type="entry name" value="Glutaredoxin"/>
    <property type="match status" value="1"/>
</dbReference>
<evidence type="ECO:0000313" key="5">
    <source>
        <dbReference type="Proteomes" id="UP000473325"/>
    </source>
</evidence>
<dbReference type="InterPro" id="IPR003782">
    <property type="entry name" value="SCO1/SenC"/>
</dbReference>
<keyword evidence="5" id="KW-1185">Reference proteome</keyword>
<proteinExistence type="inferred from homology"/>
<dbReference type="PANTHER" id="PTHR12151:SF25">
    <property type="entry name" value="LINALOOL DEHYDRATASE_ISOMERASE DOMAIN-CONTAINING PROTEIN"/>
    <property type="match status" value="1"/>
</dbReference>
<gene>
    <name evidence="4" type="ORF">GRQ65_03015</name>
</gene>
<dbReference type="AlphaFoldDB" id="A0A6L7F0U8"/>
<dbReference type="GO" id="GO:0046872">
    <property type="term" value="F:metal ion binding"/>
    <property type="evidence" value="ECO:0007669"/>
    <property type="project" value="UniProtKB-KW"/>
</dbReference>
<dbReference type="Proteomes" id="UP000473325">
    <property type="component" value="Unassembled WGS sequence"/>
</dbReference>
<dbReference type="SUPFAM" id="SSF52833">
    <property type="entry name" value="Thioredoxin-like"/>
    <property type="match status" value="1"/>
</dbReference>
<organism evidence="4 5">
    <name type="scientific">Nocardioides flavescens</name>
    <dbReference type="NCBI Taxonomy" id="2691959"/>
    <lineage>
        <taxon>Bacteria</taxon>
        <taxon>Bacillati</taxon>
        <taxon>Actinomycetota</taxon>
        <taxon>Actinomycetes</taxon>
        <taxon>Propionibacteriales</taxon>
        <taxon>Nocardioidaceae</taxon>
        <taxon>Nocardioides</taxon>
    </lineage>
</organism>
<comment type="caution">
    <text evidence="4">The sequence shown here is derived from an EMBL/GenBank/DDBJ whole genome shotgun (WGS) entry which is preliminary data.</text>
</comment>
<accession>A0A6L7F0U8</accession>
<feature type="binding site" evidence="2">
    <location>
        <position position="119"/>
    </location>
    <ligand>
        <name>Cu cation</name>
        <dbReference type="ChEBI" id="CHEBI:23378"/>
    </ligand>
</feature>
<reference evidence="4 5" key="1">
    <citation type="submission" date="2019-12" db="EMBL/GenBank/DDBJ databases">
        <authorList>
            <person name="Kun Z."/>
        </authorList>
    </citation>
    <scope>NUCLEOTIDE SEQUENCE [LARGE SCALE GENOMIC DNA]</scope>
    <source>
        <strain evidence="4 5">YIM 123512</strain>
    </source>
</reference>
<dbReference type="InterPro" id="IPR036249">
    <property type="entry name" value="Thioredoxin-like_sf"/>
</dbReference>
<dbReference type="PANTHER" id="PTHR12151">
    <property type="entry name" value="ELECTRON TRANSPORT PROTIN SCO1/SENC FAMILY MEMBER"/>
    <property type="match status" value="1"/>
</dbReference>
<keyword evidence="2" id="KW-0479">Metal-binding</keyword>
<keyword evidence="3" id="KW-1015">Disulfide bond</keyword>
<comment type="similarity">
    <text evidence="1">Belongs to the SCO1/2 family.</text>
</comment>
<feature type="binding site" evidence="2">
    <location>
        <position position="30"/>
    </location>
    <ligand>
        <name>Cu cation</name>
        <dbReference type="ChEBI" id="CHEBI:23378"/>
    </ligand>
</feature>
<feature type="binding site" evidence="2">
    <location>
        <position position="34"/>
    </location>
    <ligand>
        <name>Cu cation</name>
        <dbReference type="ChEBI" id="CHEBI:23378"/>
    </ligand>
</feature>
<dbReference type="EMBL" id="WUEK01000002">
    <property type="protein sequence ID" value="MXG88514.1"/>
    <property type="molecule type" value="Genomic_DNA"/>
</dbReference>
<keyword evidence="2" id="KW-0186">Copper</keyword>
<protein>
    <submittedName>
        <fullName evidence="4">SCO family protein</fullName>
    </submittedName>
</protein>